<organism evidence="15 16">
    <name type="scientific">Erythrobacter dokdonensis DSW-74</name>
    <dbReference type="NCBI Taxonomy" id="1300349"/>
    <lineage>
        <taxon>Bacteria</taxon>
        <taxon>Pseudomonadati</taxon>
        <taxon>Pseudomonadota</taxon>
        <taxon>Alphaproteobacteria</taxon>
        <taxon>Sphingomonadales</taxon>
        <taxon>Erythrobacteraceae</taxon>
        <taxon>Erythrobacter/Porphyrobacter group</taxon>
        <taxon>Erythrobacter</taxon>
    </lineage>
</organism>
<dbReference type="Pfam" id="PF02163">
    <property type="entry name" value="Peptidase_M50"/>
    <property type="match status" value="1"/>
</dbReference>
<evidence type="ECO:0000256" key="8">
    <source>
        <dbReference type="ARBA" id="ARBA00022801"/>
    </source>
</evidence>
<keyword evidence="9" id="KW-0862">Zinc</keyword>
<keyword evidence="8" id="KW-0378">Hydrolase</keyword>
<evidence type="ECO:0000256" key="10">
    <source>
        <dbReference type="ARBA" id="ARBA00022989"/>
    </source>
</evidence>
<comment type="similarity">
    <text evidence="3">Belongs to the peptidase M50B family.</text>
</comment>
<comment type="subcellular location">
    <subcellularLocation>
        <location evidence="2">Cell membrane</location>
        <topology evidence="2">Multi-pass membrane protein</topology>
    </subcellularLocation>
</comment>
<dbReference type="InterPro" id="IPR044537">
    <property type="entry name" value="Rip2-like"/>
</dbReference>
<comment type="caution">
    <text evidence="15">The sequence shown here is derived from an EMBL/GenBank/DDBJ whole genome shotgun (WGS) entry which is preliminary data.</text>
</comment>
<evidence type="ECO:0000256" key="12">
    <source>
        <dbReference type="ARBA" id="ARBA00023136"/>
    </source>
</evidence>
<dbReference type="GO" id="GO:0005886">
    <property type="term" value="C:plasma membrane"/>
    <property type="evidence" value="ECO:0007669"/>
    <property type="project" value="UniProtKB-SubCell"/>
</dbReference>
<dbReference type="PANTHER" id="PTHR35864">
    <property type="entry name" value="ZINC METALLOPROTEASE MJ0611-RELATED"/>
    <property type="match status" value="1"/>
</dbReference>
<evidence type="ECO:0000256" key="6">
    <source>
        <dbReference type="ARBA" id="ARBA00022692"/>
    </source>
</evidence>
<dbReference type="InterPro" id="IPR052348">
    <property type="entry name" value="Metallopeptidase_M50B"/>
</dbReference>
<dbReference type="STRING" id="1300349.I603_1047"/>
<dbReference type="RefSeq" id="WP_068862816.1">
    <property type="nucleotide sequence ID" value="NZ_LZYB01000002.1"/>
</dbReference>
<proteinExistence type="inferred from homology"/>
<reference evidence="15 16" key="1">
    <citation type="submission" date="2016-06" db="EMBL/GenBank/DDBJ databases">
        <title>Genome sequence of Porphyrobacter dokdonensis DSW-74.</title>
        <authorList>
            <person name="Kim J.F."/>
            <person name="Song J.Y."/>
        </authorList>
    </citation>
    <scope>NUCLEOTIDE SEQUENCE [LARGE SCALE GENOMIC DNA]</scope>
    <source>
        <strain evidence="15 16">DSW-74</strain>
    </source>
</reference>
<dbReference type="EMBL" id="LZYB01000002">
    <property type="protein sequence ID" value="OBV11604.1"/>
    <property type="molecule type" value="Genomic_DNA"/>
</dbReference>
<gene>
    <name evidence="15" type="ORF">I603_1047</name>
</gene>
<comment type="cofactor">
    <cofactor evidence="1">
        <name>Zn(2+)</name>
        <dbReference type="ChEBI" id="CHEBI:29105"/>
    </cofactor>
</comment>
<feature type="transmembrane region" description="Helical" evidence="13">
    <location>
        <begin position="222"/>
        <end position="240"/>
    </location>
</feature>
<evidence type="ECO:0000259" key="14">
    <source>
        <dbReference type="Pfam" id="PF02163"/>
    </source>
</evidence>
<evidence type="ECO:0000256" key="7">
    <source>
        <dbReference type="ARBA" id="ARBA00022723"/>
    </source>
</evidence>
<keyword evidence="16" id="KW-1185">Reference proteome</keyword>
<keyword evidence="11" id="KW-0482">Metalloprotease</keyword>
<accession>A0A1A7BGI5</accession>
<dbReference type="Proteomes" id="UP000092484">
    <property type="component" value="Unassembled WGS sequence"/>
</dbReference>
<protein>
    <submittedName>
        <fullName evidence="15">Peptidase, M50 family protein</fullName>
    </submittedName>
</protein>
<feature type="transmembrane region" description="Helical" evidence="13">
    <location>
        <begin position="191"/>
        <end position="210"/>
    </location>
</feature>
<feature type="transmembrane region" description="Helical" evidence="13">
    <location>
        <begin position="142"/>
        <end position="165"/>
    </location>
</feature>
<evidence type="ECO:0000256" key="9">
    <source>
        <dbReference type="ARBA" id="ARBA00022833"/>
    </source>
</evidence>
<sequence>MTETFALALVLIPALVIAIVFHEVAHGYAAKLLGDPTASERGRLTLNPLRHVDPVGTLLVPGALALLGGPVFGWAKPVPVNKWRLDNPRFGMMAVAAAGPGSNFVLAGLGAVLLGLTMPVGIGFGGDSEAGAALLVGQSGEPLWLATGLFYFILVNIFLGLFNLLPIPPFDGSHIVGGLLPARLRAGWERLQGIGMVLLVGLIAASWVFGTSWLGEVLMPPVGYAMGFYLALADSIAALIA</sequence>
<keyword evidence="6 13" id="KW-0812">Transmembrane</keyword>
<dbReference type="AlphaFoldDB" id="A0A1A7BGI5"/>
<evidence type="ECO:0000313" key="15">
    <source>
        <dbReference type="EMBL" id="OBV11604.1"/>
    </source>
</evidence>
<dbReference type="GO" id="GO:0006508">
    <property type="term" value="P:proteolysis"/>
    <property type="evidence" value="ECO:0007669"/>
    <property type="project" value="UniProtKB-KW"/>
</dbReference>
<dbReference type="PATRIC" id="fig|1300349.4.peg.1044"/>
<dbReference type="InterPro" id="IPR008915">
    <property type="entry name" value="Peptidase_M50"/>
</dbReference>
<feature type="transmembrane region" description="Helical" evidence="13">
    <location>
        <begin position="58"/>
        <end position="75"/>
    </location>
</feature>
<keyword evidence="4" id="KW-1003">Cell membrane</keyword>
<dbReference type="GO" id="GO:0008237">
    <property type="term" value="F:metallopeptidase activity"/>
    <property type="evidence" value="ECO:0007669"/>
    <property type="project" value="UniProtKB-KW"/>
</dbReference>
<keyword evidence="5" id="KW-0645">Protease</keyword>
<dbReference type="PANTHER" id="PTHR35864:SF1">
    <property type="entry name" value="ZINC METALLOPROTEASE YWHC-RELATED"/>
    <property type="match status" value="1"/>
</dbReference>
<feature type="transmembrane region" description="Helical" evidence="13">
    <location>
        <begin position="95"/>
        <end position="122"/>
    </location>
</feature>
<dbReference type="GO" id="GO:0046872">
    <property type="term" value="F:metal ion binding"/>
    <property type="evidence" value="ECO:0007669"/>
    <property type="project" value="UniProtKB-KW"/>
</dbReference>
<evidence type="ECO:0000256" key="1">
    <source>
        <dbReference type="ARBA" id="ARBA00001947"/>
    </source>
</evidence>
<evidence type="ECO:0000256" key="13">
    <source>
        <dbReference type="SAM" id="Phobius"/>
    </source>
</evidence>
<evidence type="ECO:0000256" key="11">
    <source>
        <dbReference type="ARBA" id="ARBA00023049"/>
    </source>
</evidence>
<dbReference type="CDD" id="cd06158">
    <property type="entry name" value="S2P-M50_like_1"/>
    <property type="match status" value="1"/>
</dbReference>
<evidence type="ECO:0000256" key="3">
    <source>
        <dbReference type="ARBA" id="ARBA00007931"/>
    </source>
</evidence>
<name>A0A1A7BGI5_9SPHN</name>
<evidence type="ECO:0000256" key="2">
    <source>
        <dbReference type="ARBA" id="ARBA00004651"/>
    </source>
</evidence>
<evidence type="ECO:0000256" key="5">
    <source>
        <dbReference type="ARBA" id="ARBA00022670"/>
    </source>
</evidence>
<feature type="domain" description="Peptidase M50" evidence="14">
    <location>
        <begin position="12"/>
        <end position="192"/>
    </location>
</feature>
<evidence type="ECO:0000313" key="16">
    <source>
        <dbReference type="Proteomes" id="UP000092484"/>
    </source>
</evidence>
<evidence type="ECO:0000256" key="4">
    <source>
        <dbReference type="ARBA" id="ARBA00022475"/>
    </source>
</evidence>
<keyword evidence="7" id="KW-0479">Metal-binding</keyword>
<keyword evidence="12 13" id="KW-0472">Membrane</keyword>
<keyword evidence="10 13" id="KW-1133">Transmembrane helix</keyword>